<proteinExistence type="predicted"/>
<name>A0A9P4PSX0_9PLEO</name>
<dbReference type="EMBL" id="MU001495">
    <property type="protein sequence ID" value="KAF2448668.1"/>
    <property type="molecule type" value="Genomic_DNA"/>
</dbReference>
<dbReference type="Proteomes" id="UP000799764">
    <property type="component" value="Unassembled WGS sequence"/>
</dbReference>
<accession>A0A9P4PSX0</accession>
<reference evidence="2" key="1">
    <citation type="journal article" date="2020" name="Stud. Mycol.">
        <title>101 Dothideomycetes genomes: a test case for predicting lifestyles and emergence of pathogens.</title>
        <authorList>
            <person name="Haridas S."/>
            <person name="Albert R."/>
            <person name="Binder M."/>
            <person name="Bloem J."/>
            <person name="Labutti K."/>
            <person name="Salamov A."/>
            <person name="Andreopoulos B."/>
            <person name="Baker S."/>
            <person name="Barry K."/>
            <person name="Bills G."/>
            <person name="Bluhm B."/>
            <person name="Cannon C."/>
            <person name="Castanera R."/>
            <person name="Culley D."/>
            <person name="Daum C."/>
            <person name="Ezra D."/>
            <person name="Gonzalez J."/>
            <person name="Henrissat B."/>
            <person name="Kuo A."/>
            <person name="Liang C."/>
            <person name="Lipzen A."/>
            <person name="Lutzoni F."/>
            <person name="Magnuson J."/>
            <person name="Mondo S."/>
            <person name="Nolan M."/>
            <person name="Ohm R."/>
            <person name="Pangilinan J."/>
            <person name="Park H.-J."/>
            <person name="Ramirez L."/>
            <person name="Alfaro M."/>
            <person name="Sun H."/>
            <person name="Tritt A."/>
            <person name="Yoshinaga Y."/>
            <person name="Zwiers L.-H."/>
            <person name="Turgeon B."/>
            <person name="Goodwin S."/>
            <person name="Spatafora J."/>
            <person name="Crous P."/>
            <person name="Grigoriev I."/>
        </authorList>
    </citation>
    <scope>NUCLEOTIDE SEQUENCE</scope>
    <source>
        <strain evidence="2">CBS 690.94</strain>
    </source>
</reference>
<keyword evidence="1" id="KW-0812">Transmembrane</keyword>
<organism evidence="2 3">
    <name type="scientific">Karstenula rhodostoma CBS 690.94</name>
    <dbReference type="NCBI Taxonomy" id="1392251"/>
    <lineage>
        <taxon>Eukaryota</taxon>
        <taxon>Fungi</taxon>
        <taxon>Dikarya</taxon>
        <taxon>Ascomycota</taxon>
        <taxon>Pezizomycotina</taxon>
        <taxon>Dothideomycetes</taxon>
        <taxon>Pleosporomycetidae</taxon>
        <taxon>Pleosporales</taxon>
        <taxon>Massarineae</taxon>
        <taxon>Didymosphaeriaceae</taxon>
        <taxon>Karstenula</taxon>
    </lineage>
</organism>
<sequence>MSVRWFQCLKPFASWLVSCTALDAVFVYVICVLCGNIAAYVIVVIIFTFECTHKSVVCYPCVPRRLEA</sequence>
<evidence type="ECO:0000313" key="3">
    <source>
        <dbReference type="Proteomes" id="UP000799764"/>
    </source>
</evidence>
<comment type="caution">
    <text evidence="2">The sequence shown here is derived from an EMBL/GenBank/DDBJ whole genome shotgun (WGS) entry which is preliminary data.</text>
</comment>
<feature type="transmembrane region" description="Helical" evidence="1">
    <location>
        <begin position="25"/>
        <end position="49"/>
    </location>
</feature>
<keyword evidence="3" id="KW-1185">Reference proteome</keyword>
<gene>
    <name evidence="2" type="ORF">P171DRAFT_217494</name>
</gene>
<evidence type="ECO:0000256" key="1">
    <source>
        <dbReference type="SAM" id="Phobius"/>
    </source>
</evidence>
<evidence type="ECO:0000313" key="2">
    <source>
        <dbReference type="EMBL" id="KAF2448668.1"/>
    </source>
</evidence>
<keyword evidence="1" id="KW-0472">Membrane</keyword>
<keyword evidence="1" id="KW-1133">Transmembrane helix</keyword>
<dbReference type="AlphaFoldDB" id="A0A9P4PSX0"/>
<protein>
    <submittedName>
        <fullName evidence="2">Uncharacterized protein</fullName>
    </submittedName>
</protein>